<dbReference type="KEGG" id="ccj:UL81_01045"/>
<feature type="transmembrane region" description="Helical" evidence="7">
    <location>
        <begin position="17"/>
        <end position="35"/>
    </location>
</feature>
<evidence type="ECO:0000256" key="2">
    <source>
        <dbReference type="ARBA" id="ARBA00010792"/>
    </source>
</evidence>
<accession>A0A0F6QV71</accession>
<feature type="transmembrane region" description="Helical" evidence="7">
    <location>
        <begin position="139"/>
        <end position="163"/>
    </location>
</feature>
<evidence type="ECO:0000313" key="9">
    <source>
        <dbReference type="EMBL" id="AKE38195.1"/>
    </source>
</evidence>
<evidence type="ECO:0000259" key="8">
    <source>
        <dbReference type="Pfam" id="PF09335"/>
    </source>
</evidence>
<evidence type="ECO:0000256" key="7">
    <source>
        <dbReference type="RuleBase" id="RU367016"/>
    </source>
</evidence>
<name>A0A0F6QV71_9CORY</name>
<protein>
    <submittedName>
        <fullName evidence="9">Putative membrane-associated protein</fullName>
    </submittedName>
</protein>
<feature type="transmembrane region" description="Helical" evidence="7">
    <location>
        <begin position="169"/>
        <end position="188"/>
    </location>
</feature>
<dbReference type="HOGENOM" id="CLU_044208_2_2_11"/>
<evidence type="ECO:0000313" key="10">
    <source>
        <dbReference type="Proteomes" id="UP000033566"/>
    </source>
</evidence>
<organism evidence="9 10">
    <name type="scientific">Corynebacterium camporealensis</name>
    <dbReference type="NCBI Taxonomy" id="161896"/>
    <lineage>
        <taxon>Bacteria</taxon>
        <taxon>Bacillati</taxon>
        <taxon>Actinomycetota</taxon>
        <taxon>Actinomycetes</taxon>
        <taxon>Mycobacteriales</taxon>
        <taxon>Corynebacteriaceae</taxon>
        <taxon>Corynebacterium</taxon>
    </lineage>
</organism>
<proteinExistence type="inferred from homology"/>
<keyword evidence="4 7" id="KW-0812">Transmembrane</keyword>
<keyword evidence="6 7" id="KW-0472">Membrane</keyword>
<dbReference type="EMBL" id="CP011311">
    <property type="protein sequence ID" value="AKE38195.1"/>
    <property type="molecule type" value="Genomic_DNA"/>
</dbReference>
<comment type="similarity">
    <text evidence="2 7">Belongs to the DedA family.</text>
</comment>
<dbReference type="Pfam" id="PF09335">
    <property type="entry name" value="VTT_dom"/>
    <property type="match status" value="1"/>
</dbReference>
<gene>
    <name evidence="9" type="ORF">UL81_01045</name>
</gene>
<dbReference type="PANTHER" id="PTHR30353:SF0">
    <property type="entry name" value="TRANSMEMBRANE PROTEIN"/>
    <property type="match status" value="1"/>
</dbReference>
<keyword evidence="10" id="KW-1185">Reference proteome</keyword>
<dbReference type="STRING" id="161896.UL81_01045"/>
<dbReference type="PATRIC" id="fig|161896.4.peg.204"/>
<dbReference type="RefSeq" id="WP_035107282.1">
    <property type="nucleotide sequence ID" value="NZ_CP011311.1"/>
</dbReference>
<dbReference type="OrthoDB" id="9813426at2"/>
<evidence type="ECO:0000256" key="1">
    <source>
        <dbReference type="ARBA" id="ARBA00004651"/>
    </source>
</evidence>
<dbReference type="AlphaFoldDB" id="A0A0F6QV71"/>
<dbReference type="PANTHER" id="PTHR30353">
    <property type="entry name" value="INNER MEMBRANE PROTEIN DEDA-RELATED"/>
    <property type="match status" value="1"/>
</dbReference>
<sequence>MVDTVVMWIETLMATDWVYPIIGILIFLDCFFPVLPSEIPLNMVGAWSGSQGFPHVPTMFYVAVLAAIAGDNLCFMLGTRLMPLVNRVQKGSKAYSGLAWVKRNMKRSGGAAIIIARFIPSARLFMTILLGSMRYPWPLFFFFDTIGVIIWAFQALAIGYVGGMAFSDSPAIAMVVSIIAAVILGLALQKAQNRILEWWDTRRGFAATP</sequence>
<dbReference type="Proteomes" id="UP000033566">
    <property type="component" value="Chromosome"/>
</dbReference>
<dbReference type="InterPro" id="IPR032818">
    <property type="entry name" value="DedA-like"/>
</dbReference>
<evidence type="ECO:0000256" key="3">
    <source>
        <dbReference type="ARBA" id="ARBA00022475"/>
    </source>
</evidence>
<feature type="domain" description="VTT" evidence="8">
    <location>
        <begin position="44"/>
        <end position="160"/>
    </location>
</feature>
<keyword evidence="5 7" id="KW-1133">Transmembrane helix</keyword>
<keyword evidence="3 7" id="KW-1003">Cell membrane</keyword>
<dbReference type="GO" id="GO:0005886">
    <property type="term" value="C:plasma membrane"/>
    <property type="evidence" value="ECO:0007669"/>
    <property type="project" value="UniProtKB-SubCell"/>
</dbReference>
<evidence type="ECO:0000256" key="6">
    <source>
        <dbReference type="ARBA" id="ARBA00023136"/>
    </source>
</evidence>
<evidence type="ECO:0000256" key="5">
    <source>
        <dbReference type="ARBA" id="ARBA00022989"/>
    </source>
</evidence>
<dbReference type="InterPro" id="IPR032816">
    <property type="entry name" value="VTT_dom"/>
</dbReference>
<comment type="subcellular location">
    <subcellularLocation>
        <location evidence="1 7">Cell membrane</location>
        <topology evidence="1 7">Multi-pass membrane protein</topology>
    </subcellularLocation>
</comment>
<evidence type="ECO:0000256" key="4">
    <source>
        <dbReference type="ARBA" id="ARBA00022692"/>
    </source>
</evidence>
<reference evidence="9 10" key="1">
    <citation type="journal article" date="2015" name="Genome Announc.">
        <title>Complete Genome Sequence of Corynebacterium camporealensis DSM 44610, Isolated from the Milk of a Manchega Sheep with Subclinical Mastitis.</title>
        <authorList>
            <person name="Ruckert C."/>
            <person name="Albersmeier A."/>
            <person name="Winkler A."/>
            <person name="Tauch A."/>
        </authorList>
    </citation>
    <scope>NUCLEOTIDE SEQUENCE [LARGE SCALE GENOMIC DNA]</scope>
    <source>
        <strain evidence="9 10">DSM 44610</strain>
    </source>
</reference>
<feature type="transmembrane region" description="Helical" evidence="7">
    <location>
        <begin position="56"/>
        <end position="78"/>
    </location>
</feature>